<evidence type="ECO:0000259" key="5">
    <source>
        <dbReference type="PROSITE" id="PS51379"/>
    </source>
</evidence>
<dbReference type="InterPro" id="IPR017900">
    <property type="entry name" value="4Fe4S_Fe_S_CS"/>
</dbReference>
<evidence type="ECO:0000256" key="1">
    <source>
        <dbReference type="ARBA" id="ARBA00022485"/>
    </source>
</evidence>
<gene>
    <name evidence="6" type="ORF">DSO08_06580</name>
</gene>
<evidence type="ECO:0000256" key="3">
    <source>
        <dbReference type="ARBA" id="ARBA00023004"/>
    </source>
</evidence>
<proteinExistence type="predicted"/>
<feature type="domain" description="4Fe-4S ferredoxin-type" evidence="5">
    <location>
        <begin position="77"/>
        <end position="101"/>
    </location>
</feature>
<accession>A0A523B770</accession>
<dbReference type="InterPro" id="IPR017896">
    <property type="entry name" value="4Fe4S_Fe-S-bd"/>
</dbReference>
<dbReference type="AlphaFoldDB" id="A0A523B770"/>
<dbReference type="InterPro" id="IPR050294">
    <property type="entry name" value="RnfB_subfamily"/>
</dbReference>
<feature type="domain" description="4Fe-4S ferredoxin-type" evidence="5">
    <location>
        <begin position="43"/>
        <end position="76"/>
    </location>
</feature>
<name>A0A523B770_9CREN</name>
<organism evidence="6 7">
    <name type="scientific">Thermoproteota archaeon</name>
    <dbReference type="NCBI Taxonomy" id="2056631"/>
    <lineage>
        <taxon>Archaea</taxon>
        <taxon>Thermoproteota</taxon>
    </lineage>
</organism>
<protein>
    <submittedName>
        <fullName evidence="6">[Fe-S]-binding protein</fullName>
    </submittedName>
</protein>
<evidence type="ECO:0000256" key="4">
    <source>
        <dbReference type="ARBA" id="ARBA00023014"/>
    </source>
</evidence>
<evidence type="ECO:0000313" key="7">
    <source>
        <dbReference type="Proteomes" id="UP000315399"/>
    </source>
</evidence>
<dbReference type="PANTHER" id="PTHR42859:SF15">
    <property type="entry name" value="IRON-SULFUR CLUSTER BINDING PROTEIN"/>
    <property type="match status" value="1"/>
</dbReference>
<evidence type="ECO:0000313" key="6">
    <source>
        <dbReference type="EMBL" id="TDA36680.1"/>
    </source>
</evidence>
<dbReference type="GO" id="GO:0016491">
    <property type="term" value="F:oxidoreductase activity"/>
    <property type="evidence" value="ECO:0007669"/>
    <property type="project" value="UniProtKB-ARBA"/>
</dbReference>
<dbReference type="PANTHER" id="PTHR42859">
    <property type="entry name" value="OXIDOREDUCTASE"/>
    <property type="match status" value="1"/>
</dbReference>
<dbReference type="Pfam" id="PF12800">
    <property type="entry name" value="Fer4_4"/>
    <property type="match status" value="1"/>
</dbReference>
<dbReference type="GO" id="GO:0046872">
    <property type="term" value="F:metal ion binding"/>
    <property type="evidence" value="ECO:0007669"/>
    <property type="project" value="UniProtKB-KW"/>
</dbReference>
<dbReference type="Gene3D" id="3.30.70.20">
    <property type="match status" value="2"/>
</dbReference>
<dbReference type="Proteomes" id="UP000315399">
    <property type="component" value="Unassembled WGS sequence"/>
</dbReference>
<dbReference type="PROSITE" id="PS00198">
    <property type="entry name" value="4FE4S_FER_1"/>
    <property type="match status" value="1"/>
</dbReference>
<dbReference type="Pfam" id="PF13247">
    <property type="entry name" value="Fer4_11"/>
    <property type="match status" value="1"/>
</dbReference>
<comment type="caution">
    <text evidence="6">The sequence shown here is derived from an EMBL/GenBank/DDBJ whole genome shotgun (WGS) entry which is preliminary data.</text>
</comment>
<feature type="domain" description="4Fe-4S ferredoxin-type" evidence="5">
    <location>
        <begin position="4"/>
        <end position="23"/>
    </location>
</feature>
<dbReference type="GO" id="GO:0051539">
    <property type="term" value="F:4 iron, 4 sulfur cluster binding"/>
    <property type="evidence" value="ECO:0007669"/>
    <property type="project" value="UniProtKB-KW"/>
</dbReference>
<dbReference type="CDD" id="cd16370">
    <property type="entry name" value="DMSOR_beta_like"/>
    <property type="match status" value="1"/>
</dbReference>
<dbReference type="SUPFAM" id="SSF54862">
    <property type="entry name" value="4Fe-4S ferredoxins"/>
    <property type="match status" value="1"/>
</dbReference>
<dbReference type="EMBL" id="QNVH01000106">
    <property type="protein sequence ID" value="TDA36680.1"/>
    <property type="molecule type" value="Genomic_DNA"/>
</dbReference>
<keyword evidence="1" id="KW-0004">4Fe-4S</keyword>
<feature type="domain" description="4Fe-4S ferredoxin-type" evidence="5">
    <location>
        <begin position="103"/>
        <end position="133"/>
    </location>
</feature>
<dbReference type="PROSITE" id="PS51379">
    <property type="entry name" value="4FE4S_FER_2"/>
    <property type="match status" value="4"/>
</dbReference>
<reference evidence="6 7" key="1">
    <citation type="journal article" date="2019" name="Nat. Microbiol.">
        <title>Expanding anaerobic alkane metabolism in the domain of Archaea.</title>
        <authorList>
            <person name="Wang Y."/>
            <person name="Wegener G."/>
            <person name="Hou J."/>
            <person name="Wang F."/>
            <person name="Xiao X."/>
        </authorList>
    </citation>
    <scope>NUCLEOTIDE SEQUENCE [LARGE SCALE GENOMIC DNA]</scope>
    <source>
        <strain evidence="6">WYZ-LMO10</strain>
    </source>
</reference>
<keyword evidence="3" id="KW-0408">Iron</keyword>
<sequence length="136" mass="14616">MAKRIAVVDVDLCVGCQSCMFACNRRFGEAGLARTAIFVQSTGGFEHGFAVKVCRACREPPCVKVCPTGALTKREGGGVRLDYRKCISCGNCVSGCTIGAIFWDEVLDKPTVCTYCGYCVSYCPYGVIKLEEVEGA</sequence>
<keyword evidence="2" id="KW-0479">Metal-binding</keyword>
<keyword evidence="4" id="KW-0411">Iron-sulfur</keyword>
<evidence type="ECO:0000256" key="2">
    <source>
        <dbReference type="ARBA" id="ARBA00022723"/>
    </source>
</evidence>